<proteinExistence type="predicted"/>
<gene>
    <name evidence="2" type="ORF">JOF55_002938</name>
</gene>
<evidence type="ECO:0000256" key="1">
    <source>
        <dbReference type="SAM" id="MobiDB-lite"/>
    </source>
</evidence>
<accession>A0AAE4CP50</accession>
<organism evidence="2 3">
    <name type="scientific">Haloactinomyces albus</name>
    <dbReference type="NCBI Taxonomy" id="1352928"/>
    <lineage>
        <taxon>Bacteria</taxon>
        <taxon>Bacillati</taxon>
        <taxon>Actinomycetota</taxon>
        <taxon>Actinomycetes</taxon>
        <taxon>Actinopolysporales</taxon>
        <taxon>Actinopolysporaceae</taxon>
        <taxon>Haloactinomyces</taxon>
    </lineage>
</organism>
<evidence type="ECO:0000313" key="3">
    <source>
        <dbReference type="Proteomes" id="UP001180845"/>
    </source>
</evidence>
<dbReference type="AlphaFoldDB" id="A0AAE4CP50"/>
<sequence length="102" mass="11751">MLRPRLRRGLSIHMSESERRETMRVRYREGEASEVERVVHRTDEQLPGCLLRTRCGIRLEAGRVERIDIGGPCCEGCQSASVWRYHGRNDEVTSDRGSPLQV</sequence>
<dbReference type="Proteomes" id="UP001180845">
    <property type="component" value="Unassembled WGS sequence"/>
</dbReference>
<feature type="region of interest" description="Disordered" evidence="1">
    <location>
        <begin position="1"/>
        <end position="25"/>
    </location>
</feature>
<feature type="compositionally biased region" description="Basic and acidic residues" evidence="1">
    <location>
        <begin position="15"/>
        <end position="25"/>
    </location>
</feature>
<keyword evidence="3" id="KW-1185">Reference proteome</keyword>
<name>A0AAE4CP50_9ACTN</name>
<reference evidence="2" key="1">
    <citation type="submission" date="2023-07" db="EMBL/GenBank/DDBJ databases">
        <title>Sequencing the genomes of 1000 actinobacteria strains.</title>
        <authorList>
            <person name="Klenk H.-P."/>
        </authorList>
    </citation>
    <scope>NUCLEOTIDE SEQUENCE</scope>
    <source>
        <strain evidence="2">DSM 45977</strain>
    </source>
</reference>
<feature type="compositionally biased region" description="Basic residues" evidence="1">
    <location>
        <begin position="1"/>
        <end position="10"/>
    </location>
</feature>
<comment type="caution">
    <text evidence="2">The sequence shown here is derived from an EMBL/GenBank/DDBJ whole genome shotgun (WGS) entry which is preliminary data.</text>
</comment>
<evidence type="ECO:0000313" key="2">
    <source>
        <dbReference type="EMBL" id="MDR7302757.1"/>
    </source>
</evidence>
<dbReference type="EMBL" id="JAVDXW010000001">
    <property type="protein sequence ID" value="MDR7302757.1"/>
    <property type="molecule type" value="Genomic_DNA"/>
</dbReference>
<protein>
    <submittedName>
        <fullName evidence="2">Uncharacterized protein</fullName>
    </submittedName>
</protein>